<keyword evidence="3" id="KW-0808">Transferase</keyword>
<evidence type="ECO:0000256" key="5">
    <source>
        <dbReference type="ARBA" id="ARBA00022777"/>
    </source>
</evidence>
<proteinExistence type="predicted"/>
<keyword evidence="8" id="KW-0723">Serine/threonine-protein kinase</keyword>
<keyword evidence="5 8" id="KW-0418">Kinase</keyword>
<evidence type="ECO:0000256" key="4">
    <source>
        <dbReference type="ARBA" id="ARBA00022737"/>
    </source>
</evidence>
<accession>A0ABQ3B1U0</accession>
<dbReference type="SUPFAM" id="SSF52540">
    <property type="entry name" value="P-loop containing nucleoside triphosphate hydrolases"/>
    <property type="match status" value="2"/>
</dbReference>
<dbReference type="InterPro" id="IPR014774">
    <property type="entry name" value="KaiC-like_dom"/>
</dbReference>
<gene>
    <name evidence="8" type="ORF">GCM10011613_19030</name>
</gene>
<keyword evidence="4" id="KW-0677">Repeat</keyword>
<evidence type="ECO:0000256" key="6">
    <source>
        <dbReference type="ARBA" id="ARBA00022801"/>
    </source>
</evidence>
<dbReference type="Proteomes" id="UP000619761">
    <property type="component" value="Unassembled WGS sequence"/>
</dbReference>
<feature type="domain" description="KaiC" evidence="7">
    <location>
        <begin position="251"/>
        <end position="482"/>
    </location>
</feature>
<dbReference type="PANTHER" id="PTHR42926">
    <property type="match status" value="1"/>
</dbReference>
<keyword evidence="2" id="KW-0597">Phosphoprotein</keyword>
<dbReference type="InterPro" id="IPR010624">
    <property type="entry name" value="KaiC_dom"/>
</dbReference>
<comment type="caution">
    <text evidence="8">The sequence shown here is derived from an EMBL/GenBank/DDBJ whole genome shotgun (WGS) entry which is preliminary data.</text>
</comment>
<dbReference type="PRINTS" id="PR01874">
    <property type="entry name" value="DNAREPAIRADA"/>
</dbReference>
<reference evidence="9" key="1">
    <citation type="journal article" date="2019" name="Int. J. Syst. Evol. Microbiol.">
        <title>The Global Catalogue of Microorganisms (GCM) 10K type strain sequencing project: providing services to taxonomists for standard genome sequencing and annotation.</title>
        <authorList>
            <consortium name="The Broad Institute Genomics Platform"/>
            <consortium name="The Broad Institute Genome Sequencing Center for Infectious Disease"/>
            <person name="Wu L."/>
            <person name="Ma J."/>
        </authorList>
    </citation>
    <scope>NUCLEOTIDE SEQUENCE [LARGE SCALE GENOMIC DNA]</scope>
    <source>
        <strain evidence="9">KCTC 32239</strain>
    </source>
</reference>
<dbReference type="Pfam" id="PF06745">
    <property type="entry name" value="ATPase"/>
    <property type="match status" value="2"/>
</dbReference>
<dbReference type="CDD" id="cd19488">
    <property type="entry name" value="KaiC-like_N"/>
    <property type="match status" value="1"/>
</dbReference>
<keyword evidence="6" id="KW-0378">Hydrolase</keyword>
<dbReference type="InterPro" id="IPR003593">
    <property type="entry name" value="AAA+_ATPase"/>
</dbReference>
<evidence type="ECO:0000313" key="8">
    <source>
        <dbReference type="EMBL" id="GGY73922.1"/>
    </source>
</evidence>
<dbReference type="PROSITE" id="PS51146">
    <property type="entry name" value="KAIC"/>
    <property type="match status" value="2"/>
</dbReference>
<evidence type="ECO:0000259" key="7">
    <source>
        <dbReference type="PROSITE" id="PS51146"/>
    </source>
</evidence>
<keyword evidence="9" id="KW-1185">Reference proteome</keyword>
<evidence type="ECO:0000256" key="2">
    <source>
        <dbReference type="ARBA" id="ARBA00022553"/>
    </source>
</evidence>
<dbReference type="PANTHER" id="PTHR42926:SF1">
    <property type="entry name" value="CIRCADIAN CLOCK OSCILLATOR PROTEIN KAIC 1"/>
    <property type="match status" value="1"/>
</dbReference>
<dbReference type="RefSeq" id="WP_229837760.1">
    <property type="nucleotide sequence ID" value="NZ_BMYZ01000001.1"/>
</dbReference>
<dbReference type="EMBL" id="BMYZ01000001">
    <property type="protein sequence ID" value="GGY73922.1"/>
    <property type="molecule type" value="Genomic_DNA"/>
</dbReference>
<name>A0ABQ3B1U0_9GAMM</name>
<feature type="domain" description="KaiC" evidence="7">
    <location>
        <begin position="10"/>
        <end position="249"/>
    </location>
</feature>
<dbReference type="GO" id="GO:0004674">
    <property type="term" value="F:protein serine/threonine kinase activity"/>
    <property type="evidence" value="ECO:0007669"/>
    <property type="project" value="UniProtKB-KW"/>
</dbReference>
<organism evidence="8 9">
    <name type="scientific">Cellvibrio zantedeschiae</name>
    <dbReference type="NCBI Taxonomy" id="1237077"/>
    <lineage>
        <taxon>Bacteria</taxon>
        <taxon>Pseudomonadati</taxon>
        <taxon>Pseudomonadota</taxon>
        <taxon>Gammaproteobacteria</taxon>
        <taxon>Cellvibrionales</taxon>
        <taxon>Cellvibrionaceae</taxon>
        <taxon>Cellvibrio</taxon>
    </lineage>
</organism>
<dbReference type="PIRSF" id="PIRSF039117">
    <property type="entry name" value="KaiC"/>
    <property type="match status" value="1"/>
</dbReference>
<dbReference type="Gene3D" id="3.40.50.300">
    <property type="entry name" value="P-loop containing nucleotide triphosphate hydrolases"/>
    <property type="match status" value="2"/>
</dbReference>
<evidence type="ECO:0000256" key="1">
    <source>
        <dbReference type="ARBA" id="ARBA00012513"/>
    </source>
</evidence>
<protein>
    <recommendedName>
        <fullName evidence="1">non-specific serine/threonine protein kinase</fullName>
        <ecNumber evidence="1">2.7.11.1</ecNumber>
    </recommendedName>
</protein>
<evidence type="ECO:0000313" key="9">
    <source>
        <dbReference type="Proteomes" id="UP000619761"/>
    </source>
</evidence>
<dbReference type="InterPro" id="IPR027417">
    <property type="entry name" value="P-loop_NTPase"/>
</dbReference>
<dbReference type="InterPro" id="IPR030665">
    <property type="entry name" value="KaiC"/>
</dbReference>
<dbReference type="SMART" id="SM00382">
    <property type="entry name" value="AAA"/>
    <property type="match status" value="2"/>
</dbReference>
<sequence length="498" mass="54661">MTTQEHLTNAFLRSGITSLDEILRGGFTRDRLYLIEGSPGSGKTTLALQFLLAGVKQGESLLYITLSETAVELRSIAMAHGWSLEGIHIHEVLPSERVLDPDEQYSIFHPSDVEMGTTTKAILDMVDEIKPTRLVLDSLSELRLLASNPLIYRRQVLAFKQFITSRSCTTLFLDDRTSSDGDLQVRSIAHGVISLKRMTTDYGGIRRRLEVIKYRGVAFREGLHDYKIQYGGLAIFPRLVAAESREFFLQNQFASGIEELDSLLGGGLEEGSSTLIIGPPGTGKSTLASQFVLSCLNQDKKAAMFIFEESISNMLNRADNLDIGLRSGMTSGKLSLHQIDPAQLTPGEFMACVCRAADAGAKVIVIDSLNGFLQAMPSEKLLGTHMHELLTYLGQRSVITLLVGVQQGMLGGMSSGIDASYLADNVILLRYYEAFGEVQQAISVVKKRGSSHERTIRRMEIGSNGIQIGPVLREFHGILTGVPKLADPSHSKDRMAHD</sequence>
<dbReference type="EC" id="2.7.11.1" evidence="1"/>
<evidence type="ECO:0000256" key="3">
    <source>
        <dbReference type="ARBA" id="ARBA00022679"/>
    </source>
</evidence>
<dbReference type="InterPro" id="IPR051347">
    <property type="entry name" value="Circadian_clock_KaiC-rel"/>
</dbReference>